<feature type="transmembrane region" description="Helical" evidence="7">
    <location>
        <begin position="149"/>
        <end position="168"/>
    </location>
</feature>
<dbReference type="Pfam" id="PF01284">
    <property type="entry name" value="MARVEL"/>
    <property type="match status" value="1"/>
</dbReference>
<dbReference type="AlphaFoldDB" id="A0A6P4Y8S0"/>
<organism evidence="9 10">
    <name type="scientific">Branchiostoma belcheri</name>
    <name type="common">Amphioxus</name>
    <dbReference type="NCBI Taxonomy" id="7741"/>
    <lineage>
        <taxon>Eukaryota</taxon>
        <taxon>Metazoa</taxon>
        <taxon>Chordata</taxon>
        <taxon>Cephalochordata</taxon>
        <taxon>Leptocardii</taxon>
        <taxon>Amphioxiformes</taxon>
        <taxon>Branchiostomatidae</taxon>
        <taxon>Branchiostoma</taxon>
    </lineage>
</organism>
<dbReference type="KEGG" id="bbel:109467379"/>
<evidence type="ECO:0000313" key="10">
    <source>
        <dbReference type="RefSeq" id="XP_019620878.1"/>
    </source>
</evidence>
<reference evidence="10" key="1">
    <citation type="submission" date="2025-08" db="UniProtKB">
        <authorList>
            <consortium name="RefSeq"/>
        </authorList>
    </citation>
    <scope>IDENTIFICATION</scope>
    <source>
        <tissue evidence="10">Gonad</tissue>
    </source>
</reference>
<evidence type="ECO:0000256" key="6">
    <source>
        <dbReference type="SAM" id="MobiDB-lite"/>
    </source>
</evidence>
<dbReference type="InterPro" id="IPR008253">
    <property type="entry name" value="Marvel"/>
</dbReference>
<feature type="region of interest" description="Disordered" evidence="6">
    <location>
        <begin position="1"/>
        <end position="27"/>
    </location>
</feature>
<evidence type="ECO:0000256" key="7">
    <source>
        <dbReference type="SAM" id="Phobius"/>
    </source>
</evidence>
<comment type="subcellular location">
    <subcellularLocation>
        <location evidence="1">Membrane</location>
        <topology evidence="1">Multi-pass membrane protein</topology>
    </subcellularLocation>
</comment>
<evidence type="ECO:0000256" key="4">
    <source>
        <dbReference type="ARBA" id="ARBA00023136"/>
    </source>
</evidence>
<dbReference type="OrthoDB" id="6258237at2759"/>
<evidence type="ECO:0000256" key="3">
    <source>
        <dbReference type="ARBA" id="ARBA00022989"/>
    </source>
</evidence>
<keyword evidence="2 5" id="KW-0812">Transmembrane</keyword>
<evidence type="ECO:0000256" key="1">
    <source>
        <dbReference type="ARBA" id="ARBA00004141"/>
    </source>
</evidence>
<dbReference type="PANTHER" id="PTHR22776:SF97">
    <property type="entry name" value="RE01453P"/>
    <property type="match status" value="1"/>
</dbReference>
<keyword evidence="4 5" id="KW-0472">Membrane</keyword>
<dbReference type="GeneID" id="109467379"/>
<proteinExistence type="predicted"/>
<evidence type="ECO:0000259" key="8">
    <source>
        <dbReference type="PROSITE" id="PS51225"/>
    </source>
</evidence>
<name>A0A6P4Y8S0_BRABE</name>
<dbReference type="GO" id="GO:0016020">
    <property type="term" value="C:membrane"/>
    <property type="evidence" value="ECO:0007669"/>
    <property type="project" value="UniProtKB-SubCell"/>
</dbReference>
<feature type="domain" description="MARVEL" evidence="8">
    <location>
        <begin position="37"/>
        <end position="178"/>
    </location>
</feature>
<dbReference type="PANTHER" id="PTHR22776">
    <property type="entry name" value="MARVEL-CONTAINING POTENTIAL LIPID RAFT-ASSOCIATED PROTEIN"/>
    <property type="match status" value="1"/>
</dbReference>
<feature type="transmembrane region" description="Helical" evidence="7">
    <location>
        <begin position="78"/>
        <end position="99"/>
    </location>
</feature>
<evidence type="ECO:0000256" key="5">
    <source>
        <dbReference type="PROSITE-ProRule" id="PRU00581"/>
    </source>
</evidence>
<evidence type="ECO:0000313" key="9">
    <source>
        <dbReference type="Proteomes" id="UP000515135"/>
    </source>
</evidence>
<dbReference type="InterPro" id="IPR050578">
    <property type="entry name" value="MARVEL-CKLF_proteins"/>
</dbReference>
<dbReference type="Proteomes" id="UP000515135">
    <property type="component" value="Unplaced"/>
</dbReference>
<keyword evidence="3 7" id="KW-1133">Transmembrane helix</keyword>
<feature type="transmembrane region" description="Helical" evidence="7">
    <location>
        <begin position="47"/>
        <end position="66"/>
    </location>
</feature>
<accession>A0A6P4Y8S0</accession>
<feature type="transmembrane region" description="Helical" evidence="7">
    <location>
        <begin position="119"/>
        <end position="137"/>
    </location>
</feature>
<dbReference type="PROSITE" id="PS51225">
    <property type="entry name" value="MARVEL"/>
    <property type="match status" value="1"/>
</dbReference>
<evidence type="ECO:0000256" key="2">
    <source>
        <dbReference type="ARBA" id="ARBA00022692"/>
    </source>
</evidence>
<protein>
    <submittedName>
        <fullName evidence="10">Plasmolipin-like</fullName>
    </submittedName>
</protein>
<sequence>MEDPAFPDSVDSMPPPGTGPTQTTTGGGSMISFNIEYIKSIPGILKICELFFGLITWACVATYPYQLYAGGLGAGQHWVMFVAVTTWLITLILFILFMLSVPSNVPVLSGLPWPFIEMAYNGGASVLYFLAACVQAGTTATRYAGTNVYTTYAAAAAFAFFTTVAYVADAFFAFQAWRSQGGGPAAGAGTQG</sequence>
<dbReference type="RefSeq" id="XP_019620878.1">
    <property type="nucleotide sequence ID" value="XM_019765319.1"/>
</dbReference>
<gene>
    <name evidence="10" type="primary">LOC109467379</name>
</gene>
<keyword evidence="9" id="KW-1185">Reference proteome</keyword>